<keyword evidence="3" id="KW-1185">Reference proteome</keyword>
<evidence type="ECO:0000313" key="2">
    <source>
        <dbReference type="EMBL" id="EJK59938.1"/>
    </source>
</evidence>
<gene>
    <name evidence="2" type="ORF">THAOC_19787</name>
</gene>
<proteinExistence type="predicted"/>
<feature type="compositionally biased region" description="Low complexity" evidence="1">
    <location>
        <begin position="530"/>
        <end position="539"/>
    </location>
</feature>
<protein>
    <submittedName>
        <fullName evidence="2">Uncharacterized protein</fullName>
    </submittedName>
</protein>
<evidence type="ECO:0000313" key="3">
    <source>
        <dbReference type="Proteomes" id="UP000266841"/>
    </source>
</evidence>
<comment type="caution">
    <text evidence="2">The sequence shown here is derived from an EMBL/GenBank/DDBJ whole genome shotgun (WGS) entry which is preliminary data.</text>
</comment>
<name>K0S1H2_THAOC</name>
<feature type="region of interest" description="Disordered" evidence="1">
    <location>
        <begin position="525"/>
        <end position="564"/>
    </location>
</feature>
<organism evidence="2 3">
    <name type="scientific">Thalassiosira oceanica</name>
    <name type="common">Marine diatom</name>
    <dbReference type="NCBI Taxonomy" id="159749"/>
    <lineage>
        <taxon>Eukaryota</taxon>
        <taxon>Sar</taxon>
        <taxon>Stramenopiles</taxon>
        <taxon>Ochrophyta</taxon>
        <taxon>Bacillariophyta</taxon>
        <taxon>Coscinodiscophyceae</taxon>
        <taxon>Thalassiosirophycidae</taxon>
        <taxon>Thalassiosirales</taxon>
        <taxon>Thalassiosiraceae</taxon>
        <taxon>Thalassiosira</taxon>
    </lineage>
</organism>
<feature type="compositionally biased region" description="Basic residues" evidence="1">
    <location>
        <begin position="1"/>
        <end position="13"/>
    </location>
</feature>
<feature type="compositionally biased region" description="Polar residues" evidence="1">
    <location>
        <begin position="22"/>
        <end position="38"/>
    </location>
</feature>
<feature type="compositionally biased region" description="Pro residues" evidence="1">
    <location>
        <begin position="64"/>
        <end position="80"/>
    </location>
</feature>
<dbReference type="Proteomes" id="UP000266841">
    <property type="component" value="Unassembled WGS sequence"/>
</dbReference>
<reference evidence="2 3" key="1">
    <citation type="journal article" date="2012" name="Genome Biol.">
        <title>Genome and low-iron response of an oceanic diatom adapted to chronic iron limitation.</title>
        <authorList>
            <person name="Lommer M."/>
            <person name="Specht M."/>
            <person name="Roy A.S."/>
            <person name="Kraemer L."/>
            <person name="Andreson R."/>
            <person name="Gutowska M.A."/>
            <person name="Wolf J."/>
            <person name="Bergner S.V."/>
            <person name="Schilhabel M.B."/>
            <person name="Klostermeier U.C."/>
            <person name="Beiko R.G."/>
            <person name="Rosenstiel P."/>
            <person name="Hippler M."/>
            <person name="Laroche J."/>
        </authorList>
    </citation>
    <scope>NUCLEOTIDE SEQUENCE [LARGE SCALE GENOMIC DNA]</scope>
    <source>
        <strain evidence="2 3">CCMP1005</strain>
    </source>
</reference>
<evidence type="ECO:0000256" key="1">
    <source>
        <dbReference type="SAM" id="MobiDB-lite"/>
    </source>
</evidence>
<sequence length="674" mass="74843">MPRTTTHQHRGARSRGFGDMSTIRSTSEESAPSSQRATTPHRQRTSRRQQAGPPAPASDTAPGGAPPPGGNGGGAPPPGGNGPGTTTTTTMIIGGDDGHSGRSSQGPLRVKVTTDDDGFDTLREKDRLNESIRYHYGGGFSARFNRGDARRRVDQGVFQTTSQDLAPSVNRREALRASTTHFKGDRGLHSTPFQWRDLSSVPQEIIHEQSRRLTSMWDTWTNKRHGISGPRVHDALAATDFPTLEAESDEAALEWYDKLVTWFDRYNIRLNPADLLDFRLGPHTFMLFGAGFIPSRTMGTVAYTIMSSKLQACRFARVNQVFLSTGSKQIQDFLFELFGGHPTGGIFNLFRRTTTVGLQLPTLDQTGGDLMKLCLEFDIYLRISRIRQSTNLTQLEVLTTFLNSVGTGDSATKYRPYLANINRDLLAHAPPHTPACEVLIDYRRLSFTIQSLTNELLQCVGVRIPMFTSRSSDLGGLHANRAEGSHVRTTDTPWVATVAPPLGTEHLSDEDYWQQPRTDVQRLTANRVASTSDTRGRSTSSRHKMPDPGYFPVRRRERGGAPRNPHYTSQCPICLGIGHEAEECIPLAQGILVERWRKSRNYSEDIVKKVLEHIRRRSRDVLARRTRGKNPAEVRKLLLDETGLDEDAVETGVAWGDFEYAPVDLDATLELASA</sequence>
<feature type="region of interest" description="Disordered" evidence="1">
    <location>
        <begin position="1"/>
        <end position="115"/>
    </location>
</feature>
<dbReference type="AlphaFoldDB" id="K0S1H2"/>
<accession>K0S1H2</accession>
<dbReference type="EMBL" id="AGNL01021964">
    <property type="protein sequence ID" value="EJK59938.1"/>
    <property type="molecule type" value="Genomic_DNA"/>
</dbReference>